<comment type="caution">
    <text evidence="1">The sequence shown here is derived from an EMBL/GenBank/DDBJ whole genome shotgun (WGS) entry which is preliminary data.</text>
</comment>
<accession>A0A8J6B9D3</accession>
<sequence length="147" mass="16835">MGVFWELTGTPSNRIPPLFIIQCSLLLQQHLQGQRSMMAAWNKFGFKSAHVCKMLLGTFLILGSFKLGFIGKLLTTHSQPVLHEETRELQPAKDVSSYTVALQKNKCTCPSNQKKLTVYNLKEYLASGDLESALDRRKIEYEHYKKW</sequence>
<evidence type="ECO:0000313" key="2">
    <source>
        <dbReference type="Proteomes" id="UP000770717"/>
    </source>
</evidence>
<keyword evidence="2" id="KW-1185">Reference proteome</keyword>
<name>A0A8J6B9D3_ELECQ</name>
<organism evidence="1 2">
    <name type="scientific">Eleutherodactylus coqui</name>
    <name type="common">Puerto Rican coqui</name>
    <dbReference type="NCBI Taxonomy" id="57060"/>
    <lineage>
        <taxon>Eukaryota</taxon>
        <taxon>Metazoa</taxon>
        <taxon>Chordata</taxon>
        <taxon>Craniata</taxon>
        <taxon>Vertebrata</taxon>
        <taxon>Euteleostomi</taxon>
        <taxon>Amphibia</taxon>
        <taxon>Batrachia</taxon>
        <taxon>Anura</taxon>
        <taxon>Neobatrachia</taxon>
        <taxon>Hyloidea</taxon>
        <taxon>Eleutherodactylidae</taxon>
        <taxon>Eleutherodactylinae</taxon>
        <taxon>Eleutherodactylus</taxon>
        <taxon>Eleutherodactylus</taxon>
    </lineage>
</organism>
<dbReference type="EMBL" id="WNTK01002889">
    <property type="protein sequence ID" value="KAG9465584.1"/>
    <property type="molecule type" value="Genomic_DNA"/>
</dbReference>
<dbReference type="AlphaFoldDB" id="A0A8J6B9D3"/>
<reference evidence="1" key="1">
    <citation type="thesis" date="2020" institute="ProQuest LLC" country="789 East Eisenhower Parkway, Ann Arbor, MI, USA">
        <title>Comparative Genomics and Chromosome Evolution.</title>
        <authorList>
            <person name="Mudd A.B."/>
        </authorList>
    </citation>
    <scope>NUCLEOTIDE SEQUENCE</scope>
    <source>
        <strain evidence="1">HN-11 Male</strain>
        <tissue evidence="1">Kidney and liver</tissue>
    </source>
</reference>
<gene>
    <name evidence="1" type="ORF">GDO78_018057</name>
</gene>
<proteinExistence type="predicted"/>
<dbReference type="Proteomes" id="UP000770717">
    <property type="component" value="Unassembled WGS sequence"/>
</dbReference>
<protein>
    <submittedName>
        <fullName evidence="1">Uncharacterized protein</fullName>
    </submittedName>
</protein>
<evidence type="ECO:0000313" key="1">
    <source>
        <dbReference type="EMBL" id="KAG9465584.1"/>
    </source>
</evidence>